<reference evidence="3" key="1">
    <citation type="submission" date="2016-11" db="EMBL/GenBank/DDBJ databases">
        <title>Mesorhizobium oceanicum sp. nov., isolated from deep seawater in South China Sea.</title>
        <authorList>
            <person name="Fu G.-Y."/>
        </authorList>
    </citation>
    <scope>NUCLEOTIDE SEQUENCE [LARGE SCALE GENOMIC DNA]</scope>
    <source>
        <strain evidence="3">B7</strain>
    </source>
</reference>
<dbReference type="KEGG" id="meso:BSQ44_18260"/>
<dbReference type="EMBL" id="CP018171">
    <property type="protein sequence ID" value="APH74688.1"/>
    <property type="molecule type" value="Genomic_DNA"/>
</dbReference>
<protein>
    <submittedName>
        <fullName evidence="2">Uncharacterized protein</fullName>
    </submittedName>
</protein>
<accession>A0A1L3SZ66</accession>
<dbReference type="AlphaFoldDB" id="A0A1L3SZ66"/>
<proteinExistence type="predicted"/>
<evidence type="ECO:0000313" key="3">
    <source>
        <dbReference type="Proteomes" id="UP000182840"/>
    </source>
</evidence>
<gene>
    <name evidence="2" type="ORF">BSQ44_18260</name>
</gene>
<dbReference type="Proteomes" id="UP000182840">
    <property type="component" value="Chromosome"/>
</dbReference>
<organism evidence="2 3">
    <name type="scientific">Aquibium oceanicum</name>
    <dbReference type="NCBI Taxonomy" id="1670800"/>
    <lineage>
        <taxon>Bacteria</taxon>
        <taxon>Pseudomonadati</taxon>
        <taxon>Pseudomonadota</taxon>
        <taxon>Alphaproteobacteria</taxon>
        <taxon>Hyphomicrobiales</taxon>
        <taxon>Phyllobacteriaceae</taxon>
        <taxon>Aquibium</taxon>
    </lineage>
</organism>
<evidence type="ECO:0000313" key="2">
    <source>
        <dbReference type="EMBL" id="APH74688.1"/>
    </source>
</evidence>
<evidence type="ECO:0000256" key="1">
    <source>
        <dbReference type="SAM" id="MobiDB-lite"/>
    </source>
</evidence>
<name>A0A1L3SZ66_9HYPH</name>
<keyword evidence="3" id="KW-1185">Reference proteome</keyword>
<feature type="region of interest" description="Disordered" evidence="1">
    <location>
        <begin position="1"/>
        <end position="20"/>
    </location>
</feature>
<sequence length="71" mass="7857">MITYEGASPPTRSSPRKNKEAIRPFVDAVCDELGIAAQEGSRREAVEQRIMSAWRRGTRQPLNLVSAGLET</sequence>